<accession>A0A327WMV4</accession>
<dbReference type="RefSeq" id="WP_133307010.1">
    <property type="nucleotide sequence ID" value="NZ_PIPK01000034.1"/>
</dbReference>
<evidence type="ECO:0000313" key="2">
    <source>
        <dbReference type="Proteomes" id="UP000249203"/>
    </source>
</evidence>
<dbReference type="OrthoDB" id="6397451at2"/>
<organism evidence="1 2">
    <name type="scientific">Aliidiomarina maris</name>
    <dbReference type="NCBI Taxonomy" id="531312"/>
    <lineage>
        <taxon>Bacteria</taxon>
        <taxon>Pseudomonadati</taxon>
        <taxon>Pseudomonadota</taxon>
        <taxon>Gammaproteobacteria</taxon>
        <taxon>Alteromonadales</taxon>
        <taxon>Idiomarinaceae</taxon>
        <taxon>Aliidiomarina</taxon>
    </lineage>
</organism>
<proteinExistence type="predicted"/>
<dbReference type="EMBL" id="QLMD01000025">
    <property type="protein sequence ID" value="RAJ92915.1"/>
    <property type="molecule type" value="Genomic_DNA"/>
</dbReference>
<comment type="caution">
    <text evidence="1">The sequence shown here is derived from an EMBL/GenBank/DDBJ whole genome shotgun (WGS) entry which is preliminary data.</text>
</comment>
<reference evidence="1 2" key="1">
    <citation type="submission" date="2018-06" db="EMBL/GenBank/DDBJ databases">
        <title>Genomic Encyclopedia of Type Strains, Phase III (KMG-III): the genomes of soil and plant-associated and newly described type strains.</title>
        <authorList>
            <person name="Whitman W."/>
        </authorList>
    </citation>
    <scope>NUCLEOTIDE SEQUENCE [LARGE SCALE GENOMIC DNA]</scope>
    <source>
        <strain evidence="1 2">CGMCC 1.15366</strain>
    </source>
</reference>
<sequence length="70" mass="7404">GSASFTDVITSQQEWLSFALAHRRAMANQLAAVATIHALMPTLPLPAETPAEAEPSATSVEVISVEVKDE</sequence>
<dbReference type="Proteomes" id="UP000249203">
    <property type="component" value="Unassembled WGS sequence"/>
</dbReference>
<protein>
    <recommendedName>
        <fullName evidence="3">Outer membrane efflux protein</fullName>
    </recommendedName>
</protein>
<feature type="non-terminal residue" evidence="1">
    <location>
        <position position="1"/>
    </location>
</feature>
<evidence type="ECO:0008006" key="3">
    <source>
        <dbReference type="Google" id="ProtNLM"/>
    </source>
</evidence>
<dbReference type="AlphaFoldDB" id="A0A327WMV4"/>
<gene>
    <name evidence="1" type="ORF">B0I24_1258</name>
</gene>
<evidence type="ECO:0000313" key="1">
    <source>
        <dbReference type="EMBL" id="RAJ92915.1"/>
    </source>
</evidence>
<name>A0A327WMV4_9GAMM</name>